<dbReference type="FunFam" id="3.20.20.70:FF:000190">
    <property type="entry name" value="Trans-o-hydroxybenzylidenepyruvate hydratase-aldolase"/>
    <property type="match status" value="1"/>
</dbReference>
<evidence type="ECO:0000256" key="5">
    <source>
        <dbReference type="ARBA" id="ARBA00035632"/>
    </source>
</evidence>
<evidence type="ECO:0000256" key="4">
    <source>
        <dbReference type="ARBA" id="ARBA00023317"/>
    </source>
</evidence>
<evidence type="ECO:0000256" key="2">
    <source>
        <dbReference type="ARBA" id="ARBA00022797"/>
    </source>
</evidence>
<keyword evidence="3" id="KW-0456">Lyase</keyword>
<proteinExistence type="inferred from homology"/>
<dbReference type="GO" id="GO:0016832">
    <property type="term" value="F:aldehyde-lyase activity"/>
    <property type="evidence" value="ECO:0007669"/>
    <property type="project" value="UniProtKB-ARBA"/>
</dbReference>
<dbReference type="SUPFAM" id="SSF51569">
    <property type="entry name" value="Aldolase"/>
    <property type="match status" value="1"/>
</dbReference>
<dbReference type="Pfam" id="PF00701">
    <property type="entry name" value="DHDPS"/>
    <property type="match status" value="1"/>
</dbReference>
<dbReference type="PANTHER" id="PTHR12128:SF51">
    <property type="entry name" value="BLL4205 PROTEIN"/>
    <property type="match status" value="1"/>
</dbReference>
<accession>A0A248VYL4</accession>
<dbReference type="PANTHER" id="PTHR12128">
    <property type="entry name" value="DIHYDRODIPICOLINATE SYNTHASE"/>
    <property type="match status" value="1"/>
</dbReference>
<dbReference type="EC" id="4.1.2.45" evidence="6"/>
<organism evidence="11 12">
    <name type="scientific">Paraburkholderia aromaticivorans</name>
    <dbReference type="NCBI Taxonomy" id="2026199"/>
    <lineage>
        <taxon>Bacteria</taxon>
        <taxon>Pseudomonadati</taxon>
        <taxon>Pseudomonadota</taxon>
        <taxon>Betaproteobacteria</taxon>
        <taxon>Burkholderiales</taxon>
        <taxon>Burkholderiaceae</taxon>
        <taxon>Paraburkholderia</taxon>
    </lineage>
</organism>
<evidence type="ECO:0000256" key="7">
    <source>
        <dbReference type="ARBA" id="ARBA00035695"/>
    </source>
</evidence>
<evidence type="ECO:0000256" key="9">
    <source>
        <dbReference type="ARBA" id="ARBA00047441"/>
    </source>
</evidence>
<dbReference type="GO" id="GO:0008840">
    <property type="term" value="F:4-hydroxy-tetrahydrodipicolinate synthase activity"/>
    <property type="evidence" value="ECO:0007669"/>
    <property type="project" value="TreeGrafter"/>
</dbReference>
<dbReference type="EMBL" id="CP022992">
    <property type="protein sequence ID" value="ASW04047.1"/>
    <property type="molecule type" value="Genomic_DNA"/>
</dbReference>
<dbReference type="KEGG" id="parb:CJU94_38635"/>
<dbReference type="RefSeq" id="WP_095423755.1">
    <property type="nucleotide sequence ID" value="NZ_CP022992.1"/>
</dbReference>
<gene>
    <name evidence="11" type="ORF">CJU94_38635</name>
</gene>
<dbReference type="SMART" id="SM01130">
    <property type="entry name" value="DHDPS"/>
    <property type="match status" value="1"/>
</dbReference>
<evidence type="ECO:0000256" key="8">
    <source>
        <dbReference type="ARBA" id="ARBA00035718"/>
    </source>
</evidence>
<comment type="similarity">
    <text evidence="1">Belongs to the DapA family.</text>
</comment>
<keyword evidence="2" id="KW-0058">Aromatic hydrocarbons catabolism</keyword>
<dbReference type="GO" id="GO:1901170">
    <property type="term" value="P:naphthalene catabolic process"/>
    <property type="evidence" value="ECO:0007669"/>
    <property type="project" value="UniProtKB-ARBA"/>
</dbReference>
<dbReference type="InterPro" id="IPR013785">
    <property type="entry name" value="Aldolase_TIM"/>
</dbReference>
<name>A0A248VYL4_9BURK</name>
<reference evidence="11 12" key="1">
    <citation type="submission" date="2017-08" db="EMBL/GenBank/DDBJ databases">
        <title>Identification and genetic characteristics of simultaneous BTEX- and naphthalene-degrading Paraburkholderia sp. BN5 isolated from petroleum-contaminated soil.</title>
        <authorList>
            <person name="Lee Y."/>
            <person name="Jeon C.O."/>
        </authorList>
    </citation>
    <scope>NUCLEOTIDE SEQUENCE [LARGE SCALE GENOMIC DNA]</scope>
    <source>
        <strain evidence="11 12">BN5</strain>
        <plasmid evidence="11 12">pBN2</plasmid>
    </source>
</reference>
<evidence type="ECO:0000256" key="3">
    <source>
        <dbReference type="ARBA" id="ARBA00023239"/>
    </source>
</evidence>
<comment type="pathway">
    <text evidence="5">Aromatic compound metabolism; naphthalene degradation.</text>
</comment>
<evidence type="ECO:0000313" key="11">
    <source>
        <dbReference type="EMBL" id="ASW04047.1"/>
    </source>
</evidence>
<dbReference type="PRINTS" id="PR00146">
    <property type="entry name" value="DHPICSNTHASE"/>
</dbReference>
<geneLocation type="plasmid" evidence="11 12">
    <name>pBN2</name>
</geneLocation>
<evidence type="ECO:0000313" key="12">
    <source>
        <dbReference type="Proteomes" id="UP000215158"/>
    </source>
</evidence>
<dbReference type="OrthoDB" id="9782828at2"/>
<feature type="region of interest" description="Disordered" evidence="10">
    <location>
        <begin position="333"/>
        <end position="354"/>
    </location>
</feature>
<keyword evidence="4" id="KW-0670">Pyruvate</keyword>
<dbReference type="AlphaFoldDB" id="A0A248VYL4"/>
<dbReference type="InterPro" id="IPR048038">
    <property type="entry name" value="HBPHA/CBPHA"/>
</dbReference>
<dbReference type="Gene3D" id="3.20.20.70">
    <property type="entry name" value="Aldolase class I"/>
    <property type="match status" value="1"/>
</dbReference>
<dbReference type="InterPro" id="IPR002220">
    <property type="entry name" value="DapA-like"/>
</dbReference>
<protein>
    <recommendedName>
        <fullName evidence="7">Trans-O-hydroxybenzylidenepyruvate hydratase-aldolase</fullName>
        <ecNumber evidence="6">4.1.2.45</ecNumber>
    </recommendedName>
    <alternativeName>
        <fullName evidence="8">2'-hydroxybenzalpyruvate aldolase</fullName>
    </alternativeName>
</protein>
<comment type="catalytic activity">
    <reaction evidence="9">
        <text>(3E)-4-(2-hydroxyphenyl)-2-oxobut-3-enoate + H2O = salicylaldehyde + pyruvate</text>
        <dbReference type="Rhea" id="RHEA:27389"/>
        <dbReference type="ChEBI" id="CHEBI:15361"/>
        <dbReference type="ChEBI" id="CHEBI:15377"/>
        <dbReference type="ChEBI" id="CHEBI:16008"/>
        <dbReference type="ChEBI" id="CHEBI:59353"/>
        <dbReference type="EC" id="4.1.2.45"/>
    </reaction>
</comment>
<keyword evidence="12" id="KW-1185">Reference proteome</keyword>
<evidence type="ECO:0000256" key="6">
    <source>
        <dbReference type="ARBA" id="ARBA00035679"/>
    </source>
</evidence>
<sequence length="354" mass="39150">MSNKTMKTARLTAEDIHGVWAIMPTPSTPDASNWRSPHTVDLNETARIVEELIAAGVNGILSMGTFGECATLTWEEKRDYVSTVVETIRGRVPYFCGTTALNTREVIRQTREFMDIGANGTMLGVPMWVKMDLSTAVQFYRDVAEAVPEAAIAIYANPEAFKFDFPRPFWAEMSKIPQVVTAKYLGIGMLDLDLKLAPNIRFLPHEDDYYAAARINPERMTAFWSSGSMCGPATAIMLRDAVDQAKETGDWTKAKAISDDMRAADATLFPRGDFSEFSKYNIGLEKARMDAAGWLKAGPCRPPYTLVPEDYLAGAQKSGKAWAALHAKYSKELKQAAPRRPGHACSQDGESLEK</sequence>
<dbReference type="CDD" id="cd00952">
    <property type="entry name" value="CHBPH_aldolase"/>
    <property type="match status" value="1"/>
</dbReference>
<evidence type="ECO:0000256" key="10">
    <source>
        <dbReference type="SAM" id="MobiDB-lite"/>
    </source>
</evidence>
<dbReference type="Proteomes" id="UP000215158">
    <property type="component" value="Plasmid pBN2"/>
</dbReference>
<evidence type="ECO:0000256" key="1">
    <source>
        <dbReference type="ARBA" id="ARBA00007592"/>
    </source>
</evidence>
<keyword evidence="11" id="KW-0614">Plasmid</keyword>
<dbReference type="GO" id="GO:0018813">
    <property type="term" value="F:trans-o-hydroxybenzylidenepyruvate hydratase-aldolase activity"/>
    <property type="evidence" value="ECO:0007669"/>
    <property type="project" value="UniProtKB-EC"/>
</dbReference>